<dbReference type="RefSeq" id="WP_233697521.1">
    <property type="nucleotide sequence ID" value="NZ_JAJNBZ010000013.1"/>
</dbReference>
<keyword evidence="5" id="KW-1185">Reference proteome</keyword>
<evidence type="ECO:0000256" key="3">
    <source>
        <dbReference type="ARBA" id="ARBA00022729"/>
    </source>
</evidence>
<dbReference type="PIRSF" id="PIRSF004846">
    <property type="entry name" value="ModA"/>
    <property type="match status" value="1"/>
</dbReference>
<comment type="similarity">
    <text evidence="1">Belongs to the bacterial solute-binding protein ModA family.</text>
</comment>
<dbReference type="InterPro" id="IPR005950">
    <property type="entry name" value="ModA"/>
</dbReference>
<dbReference type="SUPFAM" id="SSF53850">
    <property type="entry name" value="Periplasmic binding protein-like II"/>
    <property type="match status" value="1"/>
</dbReference>
<protein>
    <submittedName>
        <fullName evidence="4">Molybdate ABC transporter substrate-binding protein</fullName>
    </submittedName>
</protein>
<dbReference type="NCBIfam" id="TIGR01256">
    <property type="entry name" value="modA"/>
    <property type="match status" value="1"/>
</dbReference>
<sequence>MLKKKRLQPYRMKTHLGMMLILMLSLVALLGGGCSANTGVGANGNTDTQPPEVQLTVSAAASLQDALAELKQSYEKDHPNVKVLINFGASGTLQKQIEQGAPTDLFISAGKKQMDELLQNGLIDDKWQRPLLKNDLVVIVPNNQVAEWTGLEPLGTEQVKRIAIGAPESVPAGSYAQEVLKKTKLWEPLADKFVLTKDVRQVLSYVETGNVDAGFVYRTDAITANKALIAYTVDSSMHKPIVYPMGIVKATSHPTEAQEWYQYLSGEEASHIFERYGFHLAD</sequence>
<dbReference type="Gene3D" id="3.40.190.10">
    <property type="entry name" value="Periplasmic binding protein-like II"/>
    <property type="match status" value="2"/>
</dbReference>
<keyword evidence="3" id="KW-0732">Signal</keyword>
<dbReference type="Proteomes" id="UP001199916">
    <property type="component" value="Unassembled WGS sequence"/>
</dbReference>
<dbReference type="EMBL" id="JAJNBZ010000013">
    <property type="protein sequence ID" value="MCE5170894.1"/>
    <property type="molecule type" value="Genomic_DNA"/>
</dbReference>
<dbReference type="CDD" id="cd13537">
    <property type="entry name" value="PBP2_YvgL_like"/>
    <property type="match status" value="1"/>
</dbReference>
<dbReference type="PANTHER" id="PTHR30632">
    <property type="entry name" value="MOLYBDATE-BINDING PERIPLASMIC PROTEIN"/>
    <property type="match status" value="1"/>
</dbReference>
<dbReference type="PROSITE" id="PS51257">
    <property type="entry name" value="PROKAR_LIPOPROTEIN"/>
    <property type="match status" value="1"/>
</dbReference>
<organism evidence="4 5">
    <name type="scientific">Paenibacillus profundus</name>
    <dbReference type="NCBI Taxonomy" id="1173085"/>
    <lineage>
        <taxon>Bacteria</taxon>
        <taxon>Bacillati</taxon>
        <taxon>Bacillota</taxon>
        <taxon>Bacilli</taxon>
        <taxon>Bacillales</taxon>
        <taxon>Paenibacillaceae</taxon>
        <taxon>Paenibacillus</taxon>
    </lineage>
</organism>
<dbReference type="PANTHER" id="PTHR30632:SF0">
    <property type="entry name" value="SULFATE-BINDING PROTEIN"/>
    <property type="match status" value="1"/>
</dbReference>
<evidence type="ECO:0000256" key="1">
    <source>
        <dbReference type="ARBA" id="ARBA00009175"/>
    </source>
</evidence>
<gene>
    <name evidence="4" type="primary">modA</name>
    <name evidence="4" type="ORF">LQV63_16440</name>
</gene>
<dbReference type="InterPro" id="IPR041879">
    <property type="entry name" value="YvgL-like_PBP2"/>
</dbReference>
<evidence type="ECO:0000313" key="4">
    <source>
        <dbReference type="EMBL" id="MCE5170894.1"/>
    </source>
</evidence>
<keyword evidence="2" id="KW-0479">Metal-binding</keyword>
<reference evidence="4 5" key="1">
    <citation type="submission" date="2021-11" db="EMBL/GenBank/DDBJ databases">
        <title>Draft genome sequence of Paenibacillus profundus YoMME, a new Gram-positive bacteria with exoelectrogenic properties.</title>
        <authorList>
            <person name="Hubenova Y."/>
            <person name="Hubenova E."/>
            <person name="Manasiev Y."/>
            <person name="Peykov S."/>
            <person name="Mitov M."/>
        </authorList>
    </citation>
    <scope>NUCLEOTIDE SEQUENCE [LARGE SCALE GENOMIC DNA]</scope>
    <source>
        <strain evidence="4 5">YoMME</strain>
    </source>
</reference>
<dbReference type="Pfam" id="PF13531">
    <property type="entry name" value="SBP_bac_11"/>
    <property type="match status" value="1"/>
</dbReference>
<name>A0ABS8YI40_9BACL</name>
<evidence type="ECO:0000256" key="2">
    <source>
        <dbReference type="ARBA" id="ARBA00022723"/>
    </source>
</evidence>
<evidence type="ECO:0000313" key="5">
    <source>
        <dbReference type="Proteomes" id="UP001199916"/>
    </source>
</evidence>
<proteinExistence type="inferred from homology"/>
<dbReference type="InterPro" id="IPR050682">
    <property type="entry name" value="ModA/WtpA"/>
</dbReference>
<comment type="caution">
    <text evidence="4">The sequence shown here is derived from an EMBL/GenBank/DDBJ whole genome shotgun (WGS) entry which is preliminary data.</text>
</comment>
<accession>A0ABS8YI40</accession>